<dbReference type="AlphaFoldDB" id="A0A914PBD3"/>
<name>A0A914PBD3_9BILA</name>
<dbReference type="Gene3D" id="3.40.50.410">
    <property type="entry name" value="von Willebrand factor, type A domain"/>
    <property type="match status" value="1"/>
</dbReference>
<reference evidence="3" key="1">
    <citation type="submission" date="2022-11" db="UniProtKB">
        <authorList>
            <consortium name="WormBaseParasite"/>
        </authorList>
    </citation>
    <scope>IDENTIFICATION</scope>
</reference>
<accession>A0A914PBD3</accession>
<feature type="signal peptide" evidence="1">
    <location>
        <begin position="1"/>
        <end position="21"/>
    </location>
</feature>
<sequence length="247" mass="27687">MEIKFLSLIFICLICFGKSQQACENLLNIFSDASNSLSQNHFTIQQTFISFIIQNINTLKKVEYGKYAESDSEIIIPWNSNISKSEYINTIIQTKQWNKPVSIYRAFQELSLAVLSDHTLHFSSIIFITDTSNDEEINRAIETYKHLLKPKVFLTLVATGEKAYVSKLAAFEVKIFDWTDLSKPYPIGWDLNVAQGCVGAMTTVTSTLALSSTTTTPQPYIPCAGKVTILSDTSNVLSPTNFQVNPM</sequence>
<proteinExistence type="predicted"/>
<evidence type="ECO:0000313" key="3">
    <source>
        <dbReference type="WBParaSite" id="PDA_v2.g15430.t1"/>
    </source>
</evidence>
<evidence type="ECO:0000256" key="1">
    <source>
        <dbReference type="SAM" id="SignalP"/>
    </source>
</evidence>
<dbReference type="SUPFAM" id="SSF53300">
    <property type="entry name" value="vWA-like"/>
    <property type="match status" value="1"/>
</dbReference>
<dbReference type="Proteomes" id="UP000887578">
    <property type="component" value="Unplaced"/>
</dbReference>
<protein>
    <submittedName>
        <fullName evidence="3">VWFA domain-containing protein</fullName>
    </submittedName>
</protein>
<keyword evidence="1" id="KW-0732">Signal</keyword>
<dbReference type="WBParaSite" id="PDA_v2.g15430.t1">
    <property type="protein sequence ID" value="PDA_v2.g15430.t1"/>
    <property type="gene ID" value="PDA_v2.g15430"/>
</dbReference>
<evidence type="ECO:0000313" key="2">
    <source>
        <dbReference type="Proteomes" id="UP000887578"/>
    </source>
</evidence>
<organism evidence="2 3">
    <name type="scientific">Panagrolaimus davidi</name>
    <dbReference type="NCBI Taxonomy" id="227884"/>
    <lineage>
        <taxon>Eukaryota</taxon>
        <taxon>Metazoa</taxon>
        <taxon>Ecdysozoa</taxon>
        <taxon>Nematoda</taxon>
        <taxon>Chromadorea</taxon>
        <taxon>Rhabditida</taxon>
        <taxon>Tylenchina</taxon>
        <taxon>Panagrolaimomorpha</taxon>
        <taxon>Panagrolaimoidea</taxon>
        <taxon>Panagrolaimidae</taxon>
        <taxon>Panagrolaimus</taxon>
    </lineage>
</organism>
<feature type="chain" id="PRO_5037057685" evidence="1">
    <location>
        <begin position="22"/>
        <end position="247"/>
    </location>
</feature>
<dbReference type="InterPro" id="IPR036465">
    <property type="entry name" value="vWFA_dom_sf"/>
</dbReference>
<keyword evidence="2" id="KW-1185">Reference proteome</keyword>